<feature type="DNA-binding region" description="H-T-H motif" evidence="2">
    <location>
        <begin position="25"/>
        <end position="44"/>
    </location>
</feature>
<dbReference type="InterPro" id="IPR009057">
    <property type="entry name" value="Homeodomain-like_sf"/>
</dbReference>
<dbReference type="SUPFAM" id="SSF48498">
    <property type="entry name" value="Tetracyclin repressor-like, C-terminal domain"/>
    <property type="match status" value="1"/>
</dbReference>
<dbReference type="PANTHER" id="PTHR43479">
    <property type="entry name" value="ACREF/ENVCD OPERON REPRESSOR-RELATED"/>
    <property type="match status" value="1"/>
</dbReference>
<dbReference type="PROSITE" id="PS50977">
    <property type="entry name" value="HTH_TETR_2"/>
    <property type="match status" value="1"/>
</dbReference>
<proteinExistence type="predicted"/>
<dbReference type="EMBL" id="CP021780">
    <property type="protein sequence ID" value="ASA20205.1"/>
    <property type="molecule type" value="Genomic_DNA"/>
</dbReference>
<organism evidence="4 5">
    <name type="scientific">Paenibacillus donghaensis</name>
    <dbReference type="NCBI Taxonomy" id="414771"/>
    <lineage>
        <taxon>Bacteria</taxon>
        <taxon>Bacillati</taxon>
        <taxon>Bacillota</taxon>
        <taxon>Bacilli</taxon>
        <taxon>Bacillales</taxon>
        <taxon>Paenibacillaceae</taxon>
        <taxon>Paenibacillus</taxon>
    </lineage>
</organism>
<dbReference type="InterPro" id="IPR001647">
    <property type="entry name" value="HTH_TetR"/>
</dbReference>
<dbReference type="KEGG" id="pdh:B9T62_04950"/>
<sequence>MEDKKTAIYQSGKTLFSEHGFKDTNVAGITQLAGVSVGTFYNYYSSKEKLFMEIFLEENAKLKEQVMGSIDLNADPLTTIKALMAANLSGMSAHPILREWYNRDVFSRIEQQYIEDNGTEAVDFVYGSSIQLVRSWQAQGKMRADMDAELIMAMFASLIQVDMHKAEIGVQHFPQILDHLAEFIVDGLTK</sequence>
<dbReference type="InterPro" id="IPR036271">
    <property type="entry name" value="Tet_transcr_reg_TetR-rel_C_sf"/>
</dbReference>
<dbReference type="RefSeq" id="WP_087914227.1">
    <property type="nucleotide sequence ID" value="NZ_CP021780.1"/>
</dbReference>
<keyword evidence="1 2" id="KW-0238">DNA-binding</keyword>
<evidence type="ECO:0000313" key="5">
    <source>
        <dbReference type="Proteomes" id="UP000249890"/>
    </source>
</evidence>
<dbReference type="Gene3D" id="1.10.357.10">
    <property type="entry name" value="Tetracycline Repressor, domain 2"/>
    <property type="match status" value="1"/>
</dbReference>
<dbReference type="Proteomes" id="UP000249890">
    <property type="component" value="Chromosome"/>
</dbReference>
<dbReference type="AlphaFoldDB" id="A0A2Z2K9Q9"/>
<dbReference type="Pfam" id="PF00440">
    <property type="entry name" value="TetR_N"/>
    <property type="match status" value="1"/>
</dbReference>
<dbReference type="OrthoDB" id="9812993at2"/>
<accession>A0A2Z2K9Q9</accession>
<dbReference type="PRINTS" id="PR00455">
    <property type="entry name" value="HTHTETR"/>
</dbReference>
<feature type="domain" description="HTH tetR-type" evidence="3">
    <location>
        <begin position="2"/>
        <end position="62"/>
    </location>
</feature>
<dbReference type="SUPFAM" id="SSF46689">
    <property type="entry name" value="Homeodomain-like"/>
    <property type="match status" value="1"/>
</dbReference>
<name>A0A2Z2K9Q9_9BACL</name>
<evidence type="ECO:0000256" key="2">
    <source>
        <dbReference type="PROSITE-ProRule" id="PRU00335"/>
    </source>
</evidence>
<evidence type="ECO:0000256" key="1">
    <source>
        <dbReference type="ARBA" id="ARBA00023125"/>
    </source>
</evidence>
<dbReference type="PANTHER" id="PTHR43479:SF11">
    <property type="entry name" value="ACREF_ENVCD OPERON REPRESSOR-RELATED"/>
    <property type="match status" value="1"/>
</dbReference>
<protein>
    <submittedName>
        <fullName evidence="4">TetR family transcriptional regulator</fullName>
    </submittedName>
</protein>
<dbReference type="InterPro" id="IPR050624">
    <property type="entry name" value="HTH-type_Tx_Regulator"/>
</dbReference>
<dbReference type="GO" id="GO:0003677">
    <property type="term" value="F:DNA binding"/>
    <property type="evidence" value="ECO:0007669"/>
    <property type="project" value="UniProtKB-UniRule"/>
</dbReference>
<evidence type="ECO:0000259" key="3">
    <source>
        <dbReference type="PROSITE" id="PS50977"/>
    </source>
</evidence>
<gene>
    <name evidence="4" type="ORF">B9T62_04950</name>
</gene>
<reference evidence="4 5" key="1">
    <citation type="submission" date="2017-06" db="EMBL/GenBank/DDBJ databases">
        <title>Complete genome sequence of Paenibacillus donghaensis KCTC 13049T isolated from East Sea sediment, South Korea.</title>
        <authorList>
            <person name="Jung B.K."/>
            <person name="Hong S.-J."/>
            <person name="Shin J.-H."/>
        </authorList>
    </citation>
    <scope>NUCLEOTIDE SEQUENCE [LARGE SCALE GENOMIC DNA]</scope>
    <source>
        <strain evidence="4 5">KCTC 13049</strain>
    </source>
</reference>
<keyword evidence="5" id="KW-1185">Reference proteome</keyword>
<evidence type="ECO:0000313" key="4">
    <source>
        <dbReference type="EMBL" id="ASA20205.1"/>
    </source>
</evidence>